<evidence type="ECO:0000313" key="1">
    <source>
        <dbReference type="EMBL" id="SHE40672.1"/>
    </source>
</evidence>
<keyword evidence="2" id="KW-1185">Reference proteome</keyword>
<keyword evidence="1" id="KW-0489">Methyltransferase</keyword>
<gene>
    <name evidence="1" type="ORF">SAMN02745131_00377</name>
</gene>
<dbReference type="SUPFAM" id="SSF53335">
    <property type="entry name" value="S-adenosyl-L-methionine-dependent methyltransferases"/>
    <property type="match status" value="1"/>
</dbReference>
<keyword evidence="1" id="KW-0808">Transferase</keyword>
<dbReference type="InterPro" id="IPR029063">
    <property type="entry name" value="SAM-dependent_MTases_sf"/>
</dbReference>
<name>A0A1M4T801_9BACT</name>
<dbReference type="PANTHER" id="PTHR43167">
    <property type="entry name" value="PUTATIVE (AFU_ORTHOLOGUE AFUA_6G01830)-RELATED"/>
    <property type="match status" value="1"/>
</dbReference>
<dbReference type="Gene3D" id="3.40.50.150">
    <property type="entry name" value="Vaccinia Virus protein VP39"/>
    <property type="match status" value="1"/>
</dbReference>
<dbReference type="Proteomes" id="UP000184048">
    <property type="component" value="Unassembled WGS sequence"/>
</dbReference>
<organism evidence="1 2">
    <name type="scientific">Flavisolibacter ginsengisoli DSM 18119</name>
    <dbReference type="NCBI Taxonomy" id="1121884"/>
    <lineage>
        <taxon>Bacteria</taxon>
        <taxon>Pseudomonadati</taxon>
        <taxon>Bacteroidota</taxon>
        <taxon>Chitinophagia</taxon>
        <taxon>Chitinophagales</taxon>
        <taxon>Chitinophagaceae</taxon>
        <taxon>Flavisolibacter</taxon>
    </lineage>
</organism>
<dbReference type="EMBL" id="FQUU01000001">
    <property type="protein sequence ID" value="SHE40672.1"/>
    <property type="molecule type" value="Genomic_DNA"/>
</dbReference>
<accession>A0A1M4T801</accession>
<dbReference type="AlphaFoldDB" id="A0A1M4T801"/>
<reference evidence="1 2" key="1">
    <citation type="submission" date="2016-11" db="EMBL/GenBank/DDBJ databases">
        <authorList>
            <person name="Jaros S."/>
            <person name="Januszkiewicz K."/>
            <person name="Wedrychowicz H."/>
        </authorList>
    </citation>
    <scope>NUCLEOTIDE SEQUENCE [LARGE SCALE GENOMIC DNA]</scope>
    <source>
        <strain evidence="1 2">DSM 18119</strain>
    </source>
</reference>
<protein>
    <submittedName>
        <fullName evidence="1">Predicted O-methyltransferase YrrM</fullName>
    </submittedName>
</protein>
<proteinExistence type="predicted"/>
<dbReference type="GO" id="GO:0032259">
    <property type="term" value="P:methylation"/>
    <property type="evidence" value="ECO:0007669"/>
    <property type="project" value="UniProtKB-KW"/>
</dbReference>
<sequence length="240" mass="27559">MHSPFVFDFILNVLNNGKNYNPPGAIEDLRNELQKDHELLEVEDLGAGSRMSAAKTKTVTQLAYTALKPKKYARLLYRVAKHYQPQTIVELGTCLGLTTAYLSYACPAAQIITIEGSTAITTKARANFKKLGIHNIQSLQGDFDKVLPGILKNENIIDLAYIDGNHRYEPTMRYFNQFLNKSSDASILVFDDIHWSKEMERAWSEIKEHPAVQYTIDVFFLGFVFFRKEFKVKQHFKIRF</sequence>
<dbReference type="STRING" id="1121884.SAMN02745131_00377"/>
<dbReference type="PANTHER" id="PTHR43167:SF1">
    <property type="entry name" value="PUTATIVE (AFU_ORTHOLOGUE AFUA_6G01830)-RELATED"/>
    <property type="match status" value="1"/>
</dbReference>
<evidence type="ECO:0000313" key="2">
    <source>
        <dbReference type="Proteomes" id="UP000184048"/>
    </source>
</evidence>
<dbReference type="GO" id="GO:0008168">
    <property type="term" value="F:methyltransferase activity"/>
    <property type="evidence" value="ECO:0007669"/>
    <property type="project" value="UniProtKB-KW"/>
</dbReference>
<dbReference type="Pfam" id="PF13578">
    <property type="entry name" value="Methyltransf_24"/>
    <property type="match status" value="1"/>
</dbReference>